<gene>
    <name evidence="2" type="ORF">TorRG33x02_156020</name>
</gene>
<protein>
    <submittedName>
        <fullName evidence="2">Uncharacterized protein</fullName>
    </submittedName>
</protein>
<proteinExistence type="predicted"/>
<comment type="caution">
    <text evidence="2">The sequence shown here is derived from an EMBL/GenBank/DDBJ whole genome shotgun (WGS) entry which is preliminary data.</text>
</comment>
<sequence length="171" mass="19440">MNPQGAGKRVLTRNTYQALSVKHRLMKNVELDDSEGRCSKLVNPAQKDRQKYGLMLLWNEDIDIAIQSYSMGHIDAEFSSERSLAWHFTAFNSNPKASNQHFSWDLMHRLKSLSTRPWLALADYELVDLGFNSPLITWNNKRDGKANVQEQLDRSSSNSPLVEEGSDSGAR</sequence>
<dbReference type="EMBL" id="JXTC01000104">
    <property type="protein sequence ID" value="PON88537.1"/>
    <property type="molecule type" value="Genomic_DNA"/>
</dbReference>
<evidence type="ECO:0000256" key="1">
    <source>
        <dbReference type="SAM" id="MobiDB-lite"/>
    </source>
</evidence>
<evidence type="ECO:0000313" key="2">
    <source>
        <dbReference type="EMBL" id="PON88537.1"/>
    </source>
</evidence>
<keyword evidence="3" id="KW-1185">Reference proteome</keyword>
<accession>A0A2P5ESN0</accession>
<dbReference type="OrthoDB" id="1194645at2759"/>
<dbReference type="AlphaFoldDB" id="A0A2P5ESN0"/>
<reference evidence="3" key="1">
    <citation type="submission" date="2016-06" db="EMBL/GenBank/DDBJ databases">
        <title>Parallel loss of symbiosis genes in relatives of nitrogen-fixing non-legume Parasponia.</title>
        <authorList>
            <person name="Van Velzen R."/>
            <person name="Holmer R."/>
            <person name="Bu F."/>
            <person name="Rutten L."/>
            <person name="Van Zeijl A."/>
            <person name="Liu W."/>
            <person name="Santuari L."/>
            <person name="Cao Q."/>
            <person name="Sharma T."/>
            <person name="Shen D."/>
            <person name="Roswanjaya Y."/>
            <person name="Wardhani T."/>
            <person name="Kalhor M.S."/>
            <person name="Jansen J."/>
            <person name="Van den Hoogen J."/>
            <person name="Gungor B."/>
            <person name="Hartog M."/>
            <person name="Hontelez J."/>
            <person name="Verver J."/>
            <person name="Yang W.-C."/>
            <person name="Schijlen E."/>
            <person name="Repin R."/>
            <person name="Schilthuizen M."/>
            <person name="Schranz E."/>
            <person name="Heidstra R."/>
            <person name="Miyata K."/>
            <person name="Fedorova E."/>
            <person name="Kohlen W."/>
            <person name="Bisseling T."/>
            <person name="Smit S."/>
            <person name="Geurts R."/>
        </authorList>
    </citation>
    <scope>NUCLEOTIDE SEQUENCE [LARGE SCALE GENOMIC DNA]</scope>
    <source>
        <strain evidence="3">cv. RG33-2</strain>
    </source>
</reference>
<dbReference type="InParanoid" id="A0A2P5ESN0"/>
<dbReference type="Proteomes" id="UP000237000">
    <property type="component" value="Unassembled WGS sequence"/>
</dbReference>
<feature type="compositionally biased region" description="Polar residues" evidence="1">
    <location>
        <begin position="148"/>
        <end position="160"/>
    </location>
</feature>
<organism evidence="2 3">
    <name type="scientific">Trema orientale</name>
    <name type="common">Charcoal tree</name>
    <name type="synonym">Celtis orientalis</name>
    <dbReference type="NCBI Taxonomy" id="63057"/>
    <lineage>
        <taxon>Eukaryota</taxon>
        <taxon>Viridiplantae</taxon>
        <taxon>Streptophyta</taxon>
        <taxon>Embryophyta</taxon>
        <taxon>Tracheophyta</taxon>
        <taxon>Spermatophyta</taxon>
        <taxon>Magnoliopsida</taxon>
        <taxon>eudicotyledons</taxon>
        <taxon>Gunneridae</taxon>
        <taxon>Pentapetalae</taxon>
        <taxon>rosids</taxon>
        <taxon>fabids</taxon>
        <taxon>Rosales</taxon>
        <taxon>Cannabaceae</taxon>
        <taxon>Trema</taxon>
    </lineage>
</organism>
<evidence type="ECO:0000313" key="3">
    <source>
        <dbReference type="Proteomes" id="UP000237000"/>
    </source>
</evidence>
<name>A0A2P5ESN0_TREOI</name>
<feature type="region of interest" description="Disordered" evidence="1">
    <location>
        <begin position="147"/>
        <end position="171"/>
    </location>
</feature>